<dbReference type="RefSeq" id="WP_264205022.1">
    <property type="nucleotide sequence ID" value="NZ_JAOZEW010000003.1"/>
</dbReference>
<evidence type="ECO:0000313" key="3">
    <source>
        <dbReference type="Proteomes" id="UP001151079"/>
    </source>
</evidence>
<dbReference type="EMBL" id="JAOZEW010000003">
    <property type="protein sequence ID" value="MCV9926842.1"/>
    <property type="molecule type" value="Genomic_DNA"/>
</dbReference>
<comment type="caution">
    <text evidence="2">The sequence shown here is derived from an EMBL/GenBank/DDBJ whole genome shotgun (WGS) entry which is preliminary data.</text>
</comment>
<gene>
    <name evidence="2" type="ORF">OIU83_04235</name>
</gene>
<name>A0A9X2ZBY5_9FLAO</name>
<evidence type="ECO:0000313" key="2">
    <source>
        <dbReference type="EMBL" id="MCV9926842.1"/>
    </source>
</evidence>
<reference evidence="2" key="1">
    <citation type="submission" date="2022-10" db="EMBL/GenBank/DDBJ databases">
        <title>Two novel species of Flavobacterium.</title>
        <authorList>
            <person name="Liu Q."/>
            <person name="Xin Y.-H."/>
        </authorList>
    </citation>
    <scope>NUCLEOTIDE SEQUENCE</scope>
    <source>
        <strain evidence="2">LS1R49</strain>
    </source>
</reference>
<feature type="chain" id="PRO_5040919938" evidence="1">
    <location>
        <begin position="23"/>
        <end position="117"/>
    </location>
</feature>
<sequence length="117" mass="13313">MNWIRKTIIFVGLLALFLSAYSADRIAIDAIQPQKSDSNFAYDSIQASAFILPQTAFHVIADAKTNHPSPTLSKWFDSFLIVIADCKIRISVSNFANQILNQSKKISLLLYPFHYFW</sequence>
<proteinExistence type="predicted"/>
<evidence type="ECO:0000256" key="1">
    <source>
        <dbReference type="SAM" id="SignalP"/>
    </source>
</evidence>
<feature type="signal peptide" evidence="1">
    <location>
        <begin position="1"/>
        <end position="22"/>
    </location>
</feature>
<dbReference type="AlphaFoldDB" id="A0A9X2ZBY5"/>
<keyword evidence="1" id="KW-0732">Signal</keyword>
<keyword evidence="3" id="KW-1185">Reference proteome</keyword>
<protein>
    <submittedName>
        <fullName evidence="2">Uncharacterized protein</fullName>
    </submittedName>
</protein>
<dbReference type="Proteomes" id="UP001151079">
    <property type="component" value="Unassembled WGS sequence"/>
</dbReference>
<accession>A0A9X2ZBY5</accession>
<organism evidence="2 3">
    <name type="scientific">Flavobacterium shii</name>
    <dbReference type="NCBI Taxonomy" id="2987687"/>
    <lineage>
        <taxon>Bacteria</taxon>
        <taxon>Pseudomonadati</taxon>
        <taxon>Bacteroidota</taxon>
        <taxon>Flavobacteriia</taxon>
        <taxon>Flavobacteriales</taxon>
        <taxon>Flavobacteriaceae</taxon>
        <taxon>Flavobacterium</taxon>
    </lineage>
</organism>